<comment type="caution">
    <text evidence="2">The sequence shown here is derived from an EMBL/GenBank/DDBJ whole genome shotgun (WGS) entry which is preliminary data.</text>
</comment>
<organism evidence="2 3">
    <name type="scientific">Protopolystoma xenopodis</name>
    <dbReference type="NCBI Taxonomy" id="117903"/>
    <lineage>
        <taxon>Eukaryota</taxon>
        <taxon>Metazoa</taxon>
        <taxon>Spiralia</taxon>
        <taxon>Lophotrochozoa</taxon>
        <taxon>Platyhelminthes</taxon>
        <taxon>Monogenea</taxon>
        <taxon>Polyopisthocotylea</taxon>
        <taxon>Polystomatidea</taxon>
        <taxon>Polystomatidae</taxon>
        <taxon>Protopolystoma</taxon>
    </lineage>
</organism>
<evidence type="ECO:0000256" key="1">
    <source>
        <dbReference type="SAM" id="MobiDB-lite"/>
    </source>
</evidence>
<evidence type="ECO:0000313" key="3">
    <source>
        <dbReference type="Proteomes" id="UP000784294"/>
    </source>
</evidence>
<sequence>MEVNLPRDRPKARKTACPFPSKTEIQIILSSKVRHFGICAAGSAKDDDDDDDDDNEAVGGNDVTDTVECDQVKGCHRS</sequence>
<name>A0A3S5API9_9PLAT</name>
<keyword evidence="3" id="KW-1185">Reference proteome</keyword>
<accession>A0A3S5API9</accession>
<feature type="region of interest" description="Disordered" evidence="1">
    <location>
        <begin position="41"/>
        <end position="63"/>
    </location>
</feature>
<feature type="compositionally biased region" description="Acidic residues" evidence="1">
    <location>
        <begin position="46"/>
        <end position="56"/>
    </location>
</feature>
<dbReference type="Proteomes" id="UP000784294">
    <property type="component" value="Unassembled WGS sequence"/>
</dbReference>
<gene>
    <name evidence="2" type="ORF">PXEA_LOCUS22216</name>
</gene>
<dbReference type="EMBL" id="CAAALY010097699">
    <property type="protein sequence ID" value="VEL28776.1"/>
    <property type="molecule type" value="Genomic_DNA"/>
</dbReference>
<protein>
    <submittedName>
        <fullName evidence="2">Uncharacterized protein</fullName>
    </submittedName>
</protein>
<evidence type="ECO:0000313" key="2">
    <source>
        <dbReference type="EMBL" id="VEL28776.1"/>
    </source>
</evidence>
<reference evidence="2" key="1">
    <citation type="submission" date="2018-11" db="EMBL/GenBank/DDBJ databases">
        <authorList>
            <consortium name="Pathogen Informatics"/>
        </authorList>
    </citation>
    <scope>NUCLEOTIDE SEQUENCE</scope>
</reference>
<dbReference type="AlphaFoldDB" id="A0A3S5API9"/>
<proteinExistence type="predicted"/>